<sequence>MPSPLQEFLEHCHAAFLNDNSGAVADYIPELTKADPAHFGVSLATMDGHVYDIGDSAVPFTIQSISKAFVFALALERLGHERVERAIGVEPSGEAFNSIRLTADNRPFNPMVNAGAIACSGLIHQAEGSGAFDLIHDTLSRFAGRKLDIDDDVYLSERATGDRNRAIAWLLHNYNVLACDVDRVLDVYFRQCAILVTARDLAIMAATLANGGRNPVTEEQIISPYVVSRTLSVMTSSGMYDYAGEWIYRVGIPAKSGVGGGIIASLPAQLGLGTFSPRLDDHGNSARGLKVCEALSAHYALHVLNRNDDIRTCIIADYPATGLSSRRNRTQSELQLLEERGGAIRIMELVGALSFATMDFVSRRLTEGEGPSFILIDLRRVPSVTDAAVLLADKIIENFTRKGILLLFSGFDKSSALWTPMAAWMEKSPNVRYFQLLDDAIEWAEDQVIFRYGGFEYHGSTSHLNEQALLDGLSDDELAEIADLCHERAYKSGERIIHAGDPAASLFFLQKGVVSIKLQSGPRLASLLPGMVFGEMALIDTKRSADVWADTPVYCLELSMDAYRRFRSAHPRCAERIMANLAKLLAQRLVLSNAKVEMLTAY</sequence>
<dbReference type="SMART" id="SM00100">
    <property type="entry name" value="cNMP"/>
    <property type="match status" value="1"/>
</dbReference>
<evidence type="ECO:0000256" key="2">
    <source>
        <dbReference type="ARBA" id="ARBA00011881"/>
    </source>
</evidence>
<dbReference type="Gene3D" id="3.30.750.24">
    <property type="entry name" value="STAS domain"/>
    <property type="match status" value="1"/>
</dbReference>
<comment type="catalytic activity">
    <reaction evidence="5">
        <text>L-glutamine + H2O = L-glutamate + NH4(+)</text>
        <dbReference type="Rhea" id="RHEA:15889"/>
        <dbReference type="ChEBI" id="CHEBI:15377"/>
        <dbReference type="ChEBI" id="CHEBI:28938"/>
        <dbReference type="ChEBI" id="CHEBI:29985"/>
        <dbReference type="ChEBI" id="CHEBI:58359"/>
        <dbReference type="EC" id="3.5.1.2"/>
    </reaction>
</comment>
<dbReference type="PROSITE" id="PS00888">
    <property type="entry name" value="CNMP_BINDING_1"/>
    <property type="match status" value="1"/>
</dbReference>
<dbReference type="InterPro" id="IPR018488">
    <property type="entry name" value="cNMP-bd_CS"/>
</dbReference>
<dbReference type="PROSITE" id="PS50042">
    <property type="entry name" value="CNMP_BINDING_3"/>
    <property type="match status" value="1"/>
</dbReference>
<dbReference type="AlphaFoldDB" id="A0AA48RF95"/>
<dbReference type="InterPro" id="IPR002645">
    <property type="entry name" value="STAS_dom"/>
</dbReference>
<dbReference type="GO" id="GO:0006543">
    <property type="term" value="P:L-glutamine catabolic process"/>
    <property type="evidence" value="ECO:0007669"/>
    <property type="project" value="TreeGrafter"/>
</dbReference>
<feature type="domain" description="STAS" evidence="7">
    <location>
        <begin position="344"/>
        <end position="444"/>
    </location>
</feature>
<dbReference type="InterPro" id="IPR012338">
    <property type="entry name" value="Beta-lactam/transpept-like"/>
</dbReference>
<comment type="subunit">
    <text evidence="2">Homotetramer.</text>
</comment>
<dbReference type="Gene3D" id="2.60.120.10">
    <property type="entry name" value="Jelly Rolls"/>
    <property type="match status" value="1"/>
</dbReference>
<dbReference type="EC" id="3.5.1.2" evidence="3"/>
<dbReference type="GO" id="GO:0006537">
    <property type="term" value="P:glutamate biosynthetic process"/>
    <property type="evidence" value="ECO:0007669"/>
    <property type="project" value="TreeGrafter"/>
</dbReference>
<proteinExistence type="inferred from homology"/>
<dbReference type="InterPro" id="IPR014710">
    <property type="entry name" value="RmlC-like_jellyroll"/>
</dbReference>
<gene>
    <name evidence="8" type="primary">glsA/GLS</name>
    <name evidence="8" type="ORF">AMST5_04066</name>
</gene>
<comment type="similarity">
    <text evidence="1">Belongs to the glutaminase family.</text>
</comment>
<evidence type="ECO:0000256" key="4">
    <source>
        <dbReference type="ARBA" id="ARBA00022801"/>
    </source>
</evidence>
<dbReference type="PANTHER" id="PTHR12544">
    <property type="entry name" value="GLUTAMINASE"/>
    <property type="match status" value="1"/>
</dbReference>
<dbReference type="InterPro" id="IPR036513">
    <property type="entry name" value="STAS_dom_sf"/>
</dbReference>
<dbReference type="PANTHER" id="PTHR12544:SF29">
    <property type="entry name" value="GLUTAMINASE"/>
    <property type="match status" value="1"/>
</dbReference>
<dbReference type="HAMAP" id="MF_00313">
    <property type="entry name" value="Glutaminase"/>
    <property type="match status" value="1"/>
</dbReference>
<dbReference type="EMBL" id="OY288114">
    <property type="protein sequence ID" value="CAJ0890627.1"/>
    <property type="molecule type" value="Genomic_DNA"/>
</dbReference>
<dbReference type="Gene3D" id="3.40.710.10">
    <property type="entry name" value="DD-peptidase/beta-lactamase superfamily"/>
    <property type="match status" value="1"/>
</dbReference>
<dbReference type="InterPro" id="IPR000595">
    <property type="entry name" value="cNMP-bd_dom"/>
</dbReference>
<reference evidence="8" key="1">
    <citation type="submission" date="2023-07" db="EMBL/GenBank/DDBJ databases">
        <authorList>
            <person name="Pelsma A.J. K."/>
        </authorList>
    </citation>
    <scope>NUCLEOTIDE SEQUENCE</scope>
</reference>
<accession>A0AA48RF95</accession>
<evidence type="ECO:0000256" key="1">
    <source>
        <dbReference type="ARBA" id="ARBA00011076"/>
    </source>
</evidence>
<organism evidence="8">
    <name type="scientific">freshwater sediment metagenome</name>
    <dbReference type="NCBI Taxonomy" id="556182"/>
    <lineage>
        <taxon>unclassified sequences</taxon>
        <taxon>metagenomes</taxon>
        <taxon>ecological metagenomes</taxon>
    </lineage>
</organism>
<dbReference type="PROSITE" id="PS50801">
    <property type="entry name" value="STAS"/>
    <property type="match status" value="1"/>
</dbReference>
<dbReference type="FunFam" id="3.40.710.10:FF:000005">
    <property type="entry name" value="Glutaminase"/>
    <property type="match status" value="1"/>
</dbReference>
<evidence type="ECO:0000256" key="5">
    <source>
        <dbReference type="ARBA" id="ARBA00049534"/>
    </source>
</evidence>
<dbReference type="NCBIfam" id="TIGR03814">
    <property type="entry name" value="Gln_ase"/>
    <property type="match status" value="1"/>
</dbReference>
<keyword evidence="4 8" id="KW-0378">Hydrolase</keyword>
<evidence type="ECO:0000259" key="6">
    <source>
        <dbReference type="PROSITE" id="PS50042"/>
    </source>
</evidence>
<dbReference type="SUPFAM" id="SSF51206">
    <property type="entry name" value="cAMP-binding domain-like"/>
    <property type="match status" value="1"/>
</dbReference>
<dbReference type="InterPro" id="IPR015868">
    <property type="entry name" value="Glutaminase"/>
</dbReference>
<evidence type="ECO:0000256" key="3">
    <source>
        <dbReference type="ARBA" id="ARBA00012918"/>
    </source>
</evidence>
<dbReference type="CDD" id="cd00038">
    <property type="entry name" value="CAP_ED"/>
    <property type="match status" value="1"/>
</dbReference>
<protein>
    <recommendedName>
        <fullName evidence="3">glutaminase</fullName>
        <ecNumber evidence="3">3.5.1.2</ecNumber>
    </recommendedName>
</protein>
<dbReference type="SUPFAM" id="SSF56601">
    <property type="entry name" value="beta-lactamase/transpeptidase-like"/>
    <property type="match status" value="1"/>
</dbReference>
<dbReference type="Pfam" id="PF00027">
    <property type="entry name" value="cNMP_binding"/>
    <property type="match status" value="1"/>
</dbReference>
<dbReference type="InterPro" id="IPR018490">
    <property type="entry name" value="cNMP-bd_dom_sf"/>
</dbReference>
<name>A0AA48RF95_9ZZZZ</name>
<dbReference type="GO" id="GO:0004359">
    <property type="term" value="F:glutaminase activity"/>
    <property type="evidence" value="ECO:0007669"/>
    <property type="project" value="UniProtKB-EC"/>
</dbReference>
<evidence type="ECO:0000313" key="8">
    <source>
        <dbReference type="EMBL" id="CAJ0890627.1"/>
    </source>
</evidence>
<dbReference type="Pfam" id="PF04960">
    <property type="entry name" value="Glutaminase"/>
    <property type="match status" value="1"/>
</dbReference>
<feature type="domain" description="Cyclic nucleotide-binding" evidence="6">
    <location>
        <begin position="469"/>
        <end position="584"/>
    </location>
</feature>
<evidence type="ECO:0000259" key="7">
    <source>
        <dbReference type="PROSITE" id="PS50801"/>
    </source>
</evidence>